<name>A0A419S7J9_9SPHI</name>
<dbReference type="AlphaFoldDB" id="A0A419S7J9"/>
<evidence type="ECO:0000313" key="3">
    <source>
        <dbReference type="Proteomes" id="UP000283433"/>
    </source>
</evidence>
<evidence type="ECO:0000259" key="1">
    <source>
        <dbReference type="Pfam" id="PF16011"/>
    </source>
</evidence>
<dbReference type="Gene3D" id="2.60.40.1190">
    <property type="match status" value="1"/>
</dbReference>
<reference evidence="2 3" key="1">
    <citation type="submission" date="2016-07" db="EMBL/GenBank/DDBJ databases">
        <title>Genome of Pelobium manganitolerans.</title>
        <authorList>
            <person name="Wu S."/>
            <person name="Wang G."/>
        </authorList>
    </citation>
    <scope>NUCLEOTIDE SEQUENCE [LARGE SCALE GENOMIC DNA]</scope>
    <source>
        <strain evidence="2 3">YS-25</strain>
    </source>
</reference>
<dbReference type="OrthoDB" id="9801646at2"/>
<comment type="caution">
    <text evidence="2">The sequence shown here is derived from an EMBL/GenBank/DDBJ whole genome shotgun (WGS) entry which is preliminary data.</text>
</comment>
<keyword evidence="3" id="KW-1185">Reference proteome</keyword>
<dbReference type="GO" id="GO:0030246">
    <property type="term" value="F:carbohydrate binding"/>
    <property type="evidence" value="ECO:0007669"/>
    <property type="project" value="InterPro"/>
</dbReference>
<sequence length="216" mass="24586">MQQQINIPYYATNTNNVNALSEALDHSTKHSIGNNPWNYEFSGEADFNIAYTDAGIVLKFNVTEESILARFTKANDPVYKDSCVEFFIALNNDSQYYNFEFNCTGTCLAGYGSSAQDRKLLPADQIKKIQVTSSFKSGKQNTKEMVSWELTLFIPNGVFIHHKIESFKGQEARVNFYKCGDDLPKPHYLCWNPIKDAAEPNFHMPNYFGKAVFLKN</sequence>
<accession>A0A419S7J9</accession>
<dbReference type="InterPro" id="IPR010502">
    <property type="entry name" value="Carb-bd_dom_fam9"/>
</dbReference>
<feature type="domain" description="Carbohydrate-binding" evidence="1">
    <location>
        <begin position="30"/>
        <end position="211"/>
    </location>
</feature>
<protein>
    <recommendedName>
        <fullName evidence="1">Carbohydrate-binding domain-containing protein</fullName>
    </recommendedName>
</protein>
<dbReference type="RefSeq" id="WP_120181453.1">
    <property type="nucleotide sequence ID" value="NZ_MBTA01000012.1"/>
</dbReference>
<dbReference type="CDD" id="cd09620">
    <property type="entry name" value="CBM9_like_3"/>
    <property type="match status" value="1"/>
</dbReference>
<evidence type="ECO:0000313" key="2">
    <source>
        <dbReference type="EMBL" id="RKD17261.1"/>
    </source>
</evidence>
<dbReference type="Proteomes" id="UP000283433">
    <property type="component" value="Unassembled WGS sequence"/>
</dbReference>
<dbReference type="Pfam" id="PF16011">
    <property type="entry name" value="CBM9_2"/>
    <property type="match status" value="1"/>
</dbReference>
<organism evidence="2 3">
    <name type="scientific">Pelobium manganitolerans</name>
    <dbReference type="NCBI Taxonomy" id="1842495"/>
    <lineage>
        <taxon>Bacteria</taxon>
        <taxon>Pseudomonadati</taxon>
        <taxon>Bacteroidota</taxon>
        <taxon>Sphingobacteriia</taxon>
        <taxon>Sphingobacteriales</taxon>
        <taxon>Sphingobacteriaceae</taxon>
        <taxon>Pelobium</taxon>
    </lineage>
</organism>
<dbReference type="GO" id="GO:0016052">
    <property type="term" value="P:carbohydrate catabolic process"/>
    <property type="evidence" value="ECO:0007669"/>
    <property type="project" value="InterPro"/>
</dbReference>
<dbReference type="EMBL" id="MBTA01000012">
    <property type="protein sequence ID" value="RKD17261.1"/>
    <property type="molecule type" value="Genomic_DNA"/>
</dbReference>
<proteinExistence type="predicted"/>
<dbReference type="SUPFAM" id="SSF49344">
    <property type="entry name" value="CBD9-like"/>
    <property type="match status" value="1"/>
</dbReference>
<gene>
    <name evidence="2" type="ORF">BCY91_03760</name>
</gene>
<dbReference type="GO" id="GO:0004553">
    <property type="term" value="F:hydrolase activity, hydrolyzing O-glycosyl compounds"/>
    <property type="evidence" value="ECO:0007669"/>
    <property type="project" value="InterPro"/>
</dbReference>